<sequence>MYPQRAKFQIIFPLPALNTCKWLAVEWTTFLFVQIRILHIDCIRRSVTTFTSLMCQSIPLQKLTAFNCPSFIPKERKGNEIAFTNEADASMINSL</sequence>
<proteinExistence type="predicted"/>
<protein>
    <submittedName>
        <fullName evidence="1">Uncharacterized protein</fullName>
    </submittedName>
</protein>
<evidence type="ECO:0000313" key="1">
    <source>
        <dbReference type="EMBL" id="KAJ1256181.1"/>
    </source>
</evidence>
<dbReference type="AlphaFoldDB" id="A0A9W8CFY2"/>
<gene>
    <name evidence="1" type="ORF">BS78_K071000</name>
</gene>
<name>A0A9W8CFY2_9POAL</name>
<dbReference type="EMBL" id="MU629542">
    <property type="protein sequence ID" value="KAJ1256181.1"/>
    <property type="molecule type" value="Genomic_DNA"/>
</dbReference>
<accession>A0A9W8CFY2</accession>
<keyword evidence="2" id="KW-1185">Reference proteome</keyword>
<reference evidence="1 2" key="1">
    <citation type="submission" date="2022-10" db="EMBL/GenBank/DDBJ databases">
        <title>WGS assembly of Paspalum vaginatum 540-79.</title>
        <authorList>
            <person name="Sun G."/>
            <person name="Wase N."/>
            <person name="Shu S."/>
            <person name="Jenkins J."/>
            <person name="Zhou B."/>
            <person name="Torres-Rodriguez J."/>
            <person name="Chen C."/>
            <person name="Sandor L."/>
            <person name="Plott C."/>
            <person name="Yoshinga Y."/>
            <person name="Daum C."/>
            <person name="Qi P."/>
            <person name="Barry K."/>
            <person name="Lipzen A."/>
            <person name="Berry L."/>
            <person name="Pedersen C."/>
            <person name="Gottilla T."/>
            <person name="Foltz A."/>
            <person name="Yu H."/>
            <person name="O'Malley R."/>
            <person name="Zhang C."/>
            <person name="Devos K."/>
            <person name="Sigmon B."/>
            <person name="Yu B."/>
            <person name="Obata T."/>
            <person name="Schmutz J."/>
            <person name="Schnable J."/>
        </authorList>
    </citation>
    <scope>NUCLEOTIDE SEQUENCE [LARGE SCALE GENOMIC DNA]</scope>
    <source>
        <strain evidence="2">cv. 540-79</strain>
    </source>
</reference>
<dbReference type="Proteomes" id="UP001164776">
    <property type="component" value="Unassembled WGS sequence"/>
</dbReference>
<evidence type="ECO:0000313" key="2">
    <source>
        <dbReference type="Proteomes" id="UP001164776"/>
    </source>
</evidence>
<comment type="caution">
    <text evidence="1">The sequence shown here is derived from an EMBL/GenBank/DDBJ whole genome shotgun (WGS) entry which is preliminary data.</text>
</comment>
<organism evidence="1 2">
    <name type="scientific">Paspalum vaginatum</name>
    <name type="common">seashore paspalum</name>
    <dbReference type="NCBI Taxonomy" id="158149"/>
    <lineage>
        <taxon>Eukaryota</taxon>
        <taxon>Viridiplantae</taxon>
        <taxon>Streptophyta</taxon>
        <taxon>Embryophyta</taxon>
        <taxon>Tracheophyta</taxon>
        <taxon>Spermatophyta</taxon>
        <taxon>Magnoliopsida</taxon>
        <taxon>Liliopsida</taxon>
        <taxon>Poales</taxon>
        <taxon>Poaceae</taxon>
        <taxon>PACMAD clade</taxon>
        <taxon>Panicoideae</taxon>
        <taxon>Andropogonodae</taxon>
        <taxon>Paspaleae</taxon>
        <taxon>Paspalinae</taxon>
        <taxon>Paspalum</taxon>
    </lineage>
</organism>